<dbReference type="AlphaFoldDB" id="A0A8S1XA68"/>
<proteinExistence type="predicted"/>
<accession>A0A8S1XA68</accession>
<dbReference type="PANTHER" id="PTHR23084">
    <property type="entry name" value="PHOSPHATIDYLINOSITOL-4-PHOSPHATE 5-KINASE RELATED"/>
    <property type="match status" value="1"/>
</dbReference>
<name>A0A8S1XA68_PAROT</name>
<reference evidence="3" key="1">
    <citation type="submission" date="2021-01" db="EMBL/GenBank/DDBJ databases">
        <authorList>
            <consortium name="Genoscope - CEA"/>
            <person name="William W."/>
        </authorList>
    </citation>
    <scope>NUCLEOTIDE SEQUENCE</scope>
</reference>
<gene>
    <name evidence="3" type="ORF">POCTA_138.1.T1150181</name>
</gene>
<dbReference type="Proteomes" id="UP000683925">
    <property type="component" value="Unassembled WGS sequence"/>
</dbReference>
<dbReference type="InterPro" id="IPR003409">
    <property type="entry name" value="MORN"/>
</dbReference>
<evidence type="ECO:0000256" key="1">
    <source>
        <dbReference type="ARBA" id="ARBA00022737"/>
    </source>
</evidence>
<evidence type="ECO:0000256" key="2">
    <source>
        <dbReference type="SAM" id="MobiDB-lite"/>
    </source>
</evidence>
<comment type="caution">
    <text evidence="3">The sequence shown here is derived from an EMBL/GenBank/DDBJ whole genome shotgun (WGS) entry which is preliminary data.</text>
</comment>
<protein>
    <submittedName>
        <fullName evidence="3">Uncharacterized protein</fullName>
    </submittedName>
</protein>
<evidence type="ECO:0000313" key="3">
    <source>
        <dbReference type="EMBL" id="CAD8197980.1"/>
    </source>
</evidence>
<dbReference type="PANTHER" id="PTHR23084:SF263">
    <property type="entry name" value="MORN REPEAT-CONTAINING PROTEIN 1"/>
    <property type="match status" value="1"/>
</dbReference>
<dbReference type="OrthoDB" id="309108at2759"/>
<keyword evidence="4" id="KW-1185">Reference proteome</keyword>
<feature type="region of interest" description="Disordered" evidence="2">
    <location>
        <begin position="1"/>
        <end position="42"/>
    </location>
</feature>
<organism evidence="3 4">
    <name type="scientific">Paramecium octaurelia</name>
    <dbReference type="NCBI Taxonomy" id="43137"/>
    <lineage>
        <taxon>Eukaryota</taxon>
        <taxon>Sar</taxon>
        <taxon>Alveolata</taxon>
        <taxon>Ciliophora</taxon>
        <taxon>Intramacronucleata</taxon>
        <taxon>Oligohymenophorea</taxon>
        <taxon>Peniculida</taxon>
        <taxon>Parameciidae</taxon>
        <taxon>Paramecium</taxon>
    </lineage>
</organism>
<evidence type="ECO:0000313" key="4">
    <source>
        <dbReference type="Proteomes" id="UP000683925"/>
    </source>
</evidence>
<sequence>MSQNQGGQNINSQRSQPSGNQDQQQQGAQNDNQEQVQQEASKMLDHITKEKEDQLSPIDFLLYKVKEDFKDTLRESIQDFLEKYQNDHQSNLINMRTHYCFCMCKAPFEINDFKKSTGIDQSGVIKRFYGNIYFNDQASNFIIYQVVNIENIKQYFNEDQYQLKLIEKYNKNYNTSHYEKNYQDFNSGYFYGKRCGLGCEVTSEKQNLNRKLYIGEFFNNKYHGKGTLKDLPMDNQEDQTDQFFAGEKEKEIFKFLYNPEIEKNKDIKPKVIKEDQDLGGKNGKGTYHGEVNEQNQKNGWGVFEFKNRNKYKGQWKDDKMHGTGHFTWANGEEYLGEYYNDKKHGFGRYTYQNKKEYLGQFYQGRQHGLALMKNSQSFNLQTEWNYGQFLV</sequence>
<dbReference type="OMA" id="FYGNIYF"/>
<feature type="compositionally biased region" description="Low complexity" evidence="2">
    <location>
        <begin position="1"/>
        <end position="40"/>
    </location>
</feature>
<dbReference type="SMART" id="SM00698">
    <property type="entry name" value="MORN"/>
    <property type="match status" value="4"/>
</dbReference>
<dbReference type="EMBL" id="CAJJDP010000115">
    <property type="protein sequence ID" value="CAD8197980.1"/>
    <property type="molecule type" value="Genomic_DNA"/>
</dbReference>
<keyword evidence="1" id="KW-0677">Repeat</keyword>
<dbReference type="Pfam" id="PF02493">
    <property type="entry name" value="MORN"/>
    <property type="match status" value="4"/>
</dbReference>